<dbReference type="PATRIC" id="fig|1398.22.peg.440"/>
<dbReference type="Pfam" id="PF07537">
    <property type="entry name" value="CamS"/>
    <property type="match status" value="1"/>
</dbReference>
<keyword evidence="1" id="KW-0732">Signal</keyword>
<evidence type="ECO:0000313" key="3">
    <source>
        <dbReference type="Proteomes" id="UP000070376"/>
    </source>
</evidence>
<feature type="chain" id="PRO_5007457111" evidence="1">
    <location>
        <begin position="23"/>
        <end position="388"/>
    </location>
</feature>
<reference evidence="3" key="1">
    <citation type="submission" date="2016-01" db="EMBL/GenBank/DDBJ databases">
        <authorList>
            <person name="Mitreva M."/>
            <person name="Pepin K.H."/>
            <person name="Mihindukulasuriya K.A."/>
            <person name="Fulton R."/>
            <person name="Fronick C."/>
            <person name="O'Laughlin M."/>
            <person name="Miner T."/>
            <person name="Herter B."/>
            <person name="Rosa B.A."/>
            <person name="Cordes M."/>
            <person name="Tomlinson C."/>
            <person name="Wollam A."/>
            <person name="Palsikar V.B."/>
            <person name="Mardis E.R."/>
            <person name="Wilson R.K."/>
        </authorList>
    </citation>
    <scope>NUCLEOTIDE SEQUENCE [LARGE SCALE GENOMIC DNA]</scope>
    <source>
        <strain evidence="3">GED7749B</strain>
    </source>
</reference>
<evidence type="ECO:0000256" key="1">
    <source>
        <dbReference type="SAM" id="SignalP"/>
    </source>
</evidence>
<dbReference type="Proteomes" id="UP000070376">
    <property type="component" value="Unassembled WGS sequence"/>
</dbReference>
<dbReference type="AlphaFoldDB" id="A0A133L0R7"/>
<feature type="signal peptide" evidence="1">
    <location>
        <begin position="1"/>
        <end position="22"/>
    </location>
</feature>
<dbReference type="PROSITE" id="PS51257">
    <property type="entry name" value="PROKAR_LIPOPROTEIN"/>
    <property type="match status" value="1"/>
</dbReference>
<proteinExistence type="predicted"/>
<gene>
    <name evidence="2" type="ORF">HMPREF3213_00444</name>
</gene>
<sequence length="388" mass="43968">MKKWYPLIISMVLLAGCSPGFGSGNKGVQKSNNKKETSVVSSYQISDQYYKNIYPYKTSKSRGLVVSNLNTSYDIEEFETGLMRVAQRNYPPDDYLFQEGQYLTSDTITKWLNRKYTVDQLKKKGLKEQDNVGLNPVNDEKGSAKQQNEKNPIYLAQILEQDYLTKDSKGNVKLSGVAIGLALNSVYYYQTEKYGSTYDVNISQKTLDEKGKQIASEVVQRLRKMNGLKNVPITIGLYKQQSKDSVIPGNYFAYATVPANSTSADDWKNINEKYYLFPSDDAEKAHRDDEKTFENFKTDIEDFFPNYTGCIGRARYNDGQLADLSIDIPIQFYGQAEVIAFTQYVAGLVVKTFPDYVNLQVNITANNEAKALIVRNSKAKDPTVHIYN</sequence>
<protein>
    <submittedName>
        <fullName evidence="2">CamS sex pheromone family protein</fullName>
    </submittedName>
</protein>
<name>A0A133L0R7_HEYCO</name>
<dbReference type="CDD" id="cd13440">
    <property type="entry name" value="CamS_repeat_2"/>
    <property type="match status" value="1"/>
</dbReference>
<organism evidence="2 3">
    <name type="scientific">Heyndrickxia coagulans</name>
    <name type="common">Weizmannia coagulans</name>
    <dbReference type="NCBI Taxonomy" id="1398"/>
    <lineage>
        <taxon>Bacteria</taxon>
        <taxon>Bacillati</taxon>
        <taxon>Bacillota</taxon>
        <taxon>Bacilli</taxon>
        <taxon>Bacillales</taxon>
        <taxon>Bacillaceae</taxon>
        <taxon>Heyndrickxia</taxon>
    </lineage>
</organism>
<comment type="caution">
    <text evidence="2">The sequence shown here is derived from an EMBL/GenBank/DDBJ whole genome shotgun (WGS) entry which is preliminary data.</text>
</comment>
<evidence type="ECO:0000313" key="2">
    <source>
        <dbReference type="EMBL" id="KWZ85416.1"/>
    </source>
</evidence>
<dbReference type="RefSeq" id="WP_061086442.1">
    <property type="nucleotide sequence ID" value="NZ_KQ955798.1"/>
</dbReference>
<dbReference type="InterPro" id="IPR011426">
    <property type="entry name" value="CamS"/>
</dbReference>
<dbReference type="Gene3D" id="3.10.570.10">
    <property type="entry name" value="sex pheromone staph- cam373 precursor domain"/>
    <property type="match status" value="1"/>
</dbReference>
<dbReference type="PIRSF" id="PIRSF012509">
    <property type="entry name" value="CamS"/>
    <property type="match status" value="1"/>
</dbReference>
<accession>A0A133L0R7</accession>
<dbReference type="EMBL" id="LRPN01000016">
    <property type="protein sequence ID" value="KWZ85416.1"/>
    <property type="molecule type" value="Genomic_DNA"/>
</dbReference>
<dbReference type="CDD" id="cd13441">
    <property type="entry name" value="CamS_repeat_1"/>
    <property type="match status" value="1"/>
</dbReference>